<dbReference type="InterPro" id="IPR024134">
    <property type="entry name" value="SOD_Cu/Zn_/chaperone"/>
</dbReference>
<feature type="domain" description="Superoxide dismutase copper/zinc binding" evidence="4">
    <location>
        <begin position="39"/>
        <end position="169"/>
    </location>
</feature>
<keyword evidence="3" id="KW-0560">Oxidoreductase</keyword>
<keyword evidence="3" id="KW-0862">Zinc</keyword>
<comment type="cofactor">
    <cofactor evidence="3">
        <name>Cu cation</name>
        <dbReference type="ChEBI" id="CHEBI:23378"/>
    </cofactor>
    <text evidence="3">Binds 1 copper ion per subunit.</text>
</comment>
<name>A0ABN8A054_9BACI</name>
<dbReference type="CDD" id="cd00305">
    <property type="entry name" value="Cu-Zn_Superoxide_Dismutase"/>
    <property type="match status" value="1"/>
</dbReference>
<comment type="cofactor">
    <cofactor evidence="3">
        <name>Zn(2+)</name>
        <dbReference type="ChEBI" id="CHEBI:29105"/>
    </cofactor>
    <text evidence="3">Binds 1 zinc ion per subunit.</text>
</comment>
<comment type="catalytic activity">
    <reaction evidence="3">
        <text>2 superoxide + 2 H(+) = H2O2 + O2</text>
        <dbReference type="Rhea" id="RHEA:20696"/>
        <dbReference type="ChEBI" id="CHEBI:15378"/>
        <dbReference type="ChEBI" id="CHEBI:15379"/>
        <dbReference type="ChEBI" id="CHEBI:16240"/>
        <dbReference type="ChEBI" id="CHEBI:18421"/>
        <dbReference type="EC" id="1.15.1.1"/>
    </reaction>
</comment>
<dbReference type="EC" id="1.15.1.1" evidence="3"/>
<comment type="caution">
    <text evidence="5">The sequence shown here is derived from an EMBL/GenBank/DDBJ whole genome shotgun (WGS) entry which is preliminary data.</text>
</comment>
<dbReference type="InterPro" id="IPR001424">
    <property type="entry name" value="SOD_Cu_Zn_dom"/>
</dbReference>
<evidence type="ECO:0000256" key="2">
    <source>
        <dbReference type="ARBA" id="ARBA00024900"/>
    </source>
</evidence>
<dbReference type="PANTHER" id="PTHR10003">
    <property type="entry name" value="SUPEROXIDE DISMUTASE CU-ZN -RELATED"/>
    <property type="match status" value="1"/>
</dbReference>
<dbReference type="InterPro" id="IPR036423">
    <property type="entry name" value="SOD-like_Cu/Zn_dom_sf"/>
</dbReference>
<keyword evidence="3" id="KW-0479">Metal-binding</keyword>
<sequence length="182" mass="19341">MKKQLVLGCFAAFLFAGCAQEKPTKIEVKLYNAFGDKVGTAKVSQETSGVKISIKAEGFTPGVHGVHIHEMGECKAPDFISSGDHFNLSKKKHGLLHPQGYENGDLPNVIADGEGKIKADITAPQVSLKEGKTTLHKKDGASLIITENADDGMTQPAGNSGKRIVCGVIVKKASDIKKEKGK</sequence>
<evidence type="ECO:0000259" key="4">
    <source>
        <dbReference type="Pfam" id="PF00080"/>
    </source>
</evidence>
<accession>A0ABN8A054</accession>
<keyword evidence="6" id="KW-1185">Reference proteome</keyword>
<comment type="function">
    <text evidence="2">Destroys radicals which are normally produced within the cells and which are toxic to biological systems. May play a role in favoring mycobacterial survival in phagocytes.</text>
</comment>
<proteinExistence type="inferred from homology"/>
<dbReference type="InterPro" id="IPR018152">
    <property type="entry name" value="SOD_Cu/Zn_BS"/>
</dbReference>
<comment type="similarity">
    <text evidence="1 3">Belongs to the Cu-Zn superoxide dismutase family.</text>
</comment>
<evidence type="ECO:0000313" key="6">
    <source>
        <dbReference type="Proteomes" id="UP000789423"/>
    </source>
</evidence>
<evidence type="ECO:0000256" key="1">
    <source>
        <dbReference type="ARBA" id="ARBA00010457"/>
    </source>
</evidence>
<dbReference type="PROSITE" id="PS00332">
    <property type="entry name" value="SOD_CU_ZN_2"/>
    <property type="match status" value="1"/>
</dbReference>
<dbReference type="EMBL" id="CAKJTI010000006">
    <property type="protein sequence ID" value="CAG9612605.1"/>
    <property type="molecule type" value="Genomic_DNA"/>
</dbReference>
<evidence type="ECO:0000256" key="3">
    <source>
        <dbReference type="RuleBase" id="RU000393"/>
    </source>
</evidence>
<protein>
    <recommendedName>
        <fullName evidence="3">Superoxide dismutase [Cu-Zn]</fullName>
        <ecNumber evidence="3">1.15.1.1</ecNumber>
    </recommendedName>
</protein>
<dbReference type="PROSITE" id="PS51257">
    <property type="entry name" value="PROKAR_LIPOPROTEIN"/>
    <property type="match status" value="1"/>
</dbReference>
<dbReference type="Pfam" id="PF00080">
    <property type="entry name" value="Sod_Cu"/>
    <property type="match status" value="1"/>
</dbReference>
<evidence type="ECO:0000313" key="5">
    <source>
        <dbReference type="EMBL" id="CAG9612605.1"/>
    </source>
</evidence>
<keyword evidence="3" id="KW-0186">Copper</keyword>
<dbReference type="Gene3D" id="2.60.40.200">
    <property type="entry name" value="Superoxide dismutase, copper/zinc binding domain"/>
    <property type="match status" value="1"/>
</dbReference>
<organism evidence="5 6">
    <name type="scientific">Bacillus rhizoplanae</name>
    <dbReference type="NCBI Taxonomy" id="2880966"/>
    <lineage>
        <taxon>Bacteria</taxon>
        <taxon>Bacillati</taxon>
        <taxon>Bacillota</taxon>
        <taxon>Bacilli</taxon>
        <taxon>Bacillales</taxon>
        <taxon>Bacillaceae</taxon>
        <taxon>Bacillus</taxon>
    </lineage>
</organism>
<dbReference type="RefSeq" id="WP_230574758.1">
    <property type="nucleotide sequence ID" value="NZ_CAKJTI010000006.1"/>
</dbReference>
<dbReference type="SUPFAM" id="SSF49329">
    <property type="entry name" value="Cu,Zn superoxide dismutase-like"/>
    <property type="match status" value="1"/>
</dbReference>
<dbReference type="Proteomes" id="UP000789423">
    <property type="component" value="Unassembled WGS sequence"/>
</dbReference>
<gene>
    <name evidence="5" type="primary">yojM</name>
    <name evidence="5" type="ORF">BACCIP111899_01782</name>
</gene>
<reference evidence="5 6" key="1">
    <citation type="submission" date="2021-10" db="EMBL/GenBank/DDBJ databases">
        <authorList>
            <person name="Criscuolo A."/>
        </authorList>
    </citation>
    <scope>NUCLEOTIDE SEQUENCE [LARGE SCALE GENOMIC DNA]</scope>
    <source>
        <strain evidence="6">CIP 111899</strain>
    </source>
</reference>